<dbReference type="Proteomes" id="UP000219374">
    <property type="component" value="Unassembled WGS sequence"/>
</dbReference>
<name>A0A286D050_9GAMM</name>
<evidence type="ECO:0000313" key="3">
    <source>
        <dbReference type="EMBL" id="SOD51996.1"/>
    </source>
</evidence>
<dbReference type="OrthoDB" id="5966402at2"/>
<keyword evidence="4" id="KW-1185">Reference proteome</keyword>
<evidence type="ECO:0000313" key="4">
    <source>
        <dbReference type="Proteomes" id="UP000219374"/>
    </source>
</evidence>
<evidence type="ECO:0000256" key="2">
    <source>
        <dbReference type="SAM" id="SignalP"/>
    </source>
</evidence>
<organism evidence="3 4">
    <name type="scientific">Pseudoxanthomonas wuyuanensis</name>
    <dbReference type="NCBI Taxonomy" id="1073196"/>
    <lineage>
        <taxon>Bacteria</taxon>
        <taxon>Pseudomonadati</taxon>
        <taxon>Pseudomonadota</taxon>
        <taxon>Gammaproteobacteria</taxon>
        <taxon>Lysobacterales</taxon>
        <taxon>Lysobacteraceae</taxon>
        <taxon>Pseudoxanthomonas</taxon>
    </lineage>
</organism>
<keyword evidence="2" id="KW-0732">Signal</keyword>
<dbReference type="AlphaFoldDB" id="A0A286D050"/>
<accession>A0A286D050</accession>
<feature type="region of interest" description="Disordered" evidence="1">
    <location>
        <begin position="159"/>
        <end position="209"/>
    </location>
</feature>
<dbReference type="EMBL" id="OCND01000001">
    <property type="protein sequence ID" value="SOD51996.1"/>
    <property type="molecule type" value="Genomic_DNA"/>
</dbReference>
<reference evidence="3 4" key="1">
    <citation type="submission" date="2017-09" db="EMBL/GenBank/DDBJ databases">
        <authorList>
            <person name="Ehlers B."/>
            <person name="Leendertz F.H."/>
        </authorList>
    </citation>
    <scope>NUCLEOTIDE SEQUENCE [LARGE SCALE GENOMIC DNA]</scope>
    <source>
        <strain evidence="3 4">CGMCC 1.10978</strain>
    </source>
</reference>
<feature type="chain" id="PRO_5012945012" evidence="2">
    <location>
        <begin position="26"/>
        <end position="209"/>
    </location>
</feature>
<feature type="signal peptide" evidence="2">
    <location>
        <begin position="1"/>
        <end position="25"/>
    </location>
</feature>
<gene>
    <name evidence="3" type="ORF">SAMN06296416_101979</name>
</gene>
<evidence type="ECO:0000256" key="1">
    <source>
        <dbReference type="SAM" id="MobiDB-lite"/>
    </source>
</evidence>
<sequence>MGTFKAIVLGAVLATAMSAALPSAAQTVGYNVRTGDVWVDSRLGEINDYGRRYRDPFIGEMTGYYGAPRSLVVELLDQRRWAPADVYYACALARAVGVPCLEVVREYDRNPGQGWGAVAKRYGIKPGSQAFHALKQGAAGTYGRWGYPVRVDQNVRVDWSQHGPGKSKAPPAAGKKPDRSGPDAGQGADKGKDKGKGQGNPGNKQGRDK</sequence>
<protein>
    <submittedName>
        <fullName evidence="3">Uncharacterized protein</fullName>
    </submittedName>
</protein>
<proteinExistence type="predicted"/>
<dbReference type="RefSeq" id="WP_097120694.1">
    <property type="nucleotide sequence ID" value="NZ_OCND01000001.1"/>
</dbReference>
<feature type="compositionally biased region" description="Low complexity" evidence="1">
    <location>
        <begin position="163"/>
        <end position="174"/>
    </location>
</feature>